<name>A0AAD9KAH4_9ANNE</name>
<feature type="compositionally biased region" description="Basic and acidic residues" evidence="1">
    <location>
        <begin position="717"/>
        <end position="727"/>
    </location>
</feature>
<evidence type="ECO:0000256" key="2">
    <source>
        <dbReference type="SAM" id="Phobius"/>
    </source>
</evidence>
<feature type="transmembrane region" description="Helical" evidence="2">
    <location>
        <begin position="69"/>
        <end position="92"/>
    </location>
</feature>
<dbReference type="PANTHER" id="PTHR21650">
    <property type="entry name" value="MEMBRALIN/KINETOCHORE PROTEIN NUF2"/>
    <property type="match status" value="1"/>
</dbReference>
<feature type="transmembrane region" description="Helical" evidence="2">
    <location>
        <begin position="435"/>
        <end position="452"/>
    </location>
</feature>
<feature type="compositionally biased region" description="Basic and acidic residues" evidence="1">
    <location>
        <begin position="666"/>
        <end position="677"/>
    </location>
</feature>
<keyword evidence="2" id="KW-1133">Transmembrane helix</keyword>
<dbReference type="Proteomes" id="UP001208570">
    <property type="component" value="Unassembled WGS sequence"/>
</dbReference>
<organism evidence="3 4">
    <name type="scientific">Paralvinella palmiformis</name>
    <dbReference type="NCBI Taxonomy" id="53620"/>
    <lineage>
        <taxon>Eukaryota</taxon>
        <taxon>Metazoa</taxon>
        <taxon>Spiralia</taxon>
        <taxon>Lophotrochozoa</taxon>
        <taxon>Annelida</taxon>
        <taxon>Polychaeta</taxon>
        <taxon>Sedentaria</taxon>
        <taxon>Canalipalpata</taxon>
        <taxon>Terebellida</taxon>
        <taxon>Terebelliformia</taxon>
        <taxon>Alvinellidae</taxon>
        <taxon>Paralvinella</taxon>
    </lineage>
</organism>
<feature type="compositionally biased region" description="Polar residues" evidence="1">
    <location>
        <begin position="597"/>
        <end position="628"/>
    </location>
</feature>
<evidence type="ECO:0000256" key="1">
    <source>
        <dbReference type="SAM" id="MobiDB-lite"/>
    </source>
</evidence>
<evidence type="ECO:0008006" key="5">
    <source>
        <dbReference type="Google" id="ProtNLM"/>
    </source>
</evidence>
<feature type="compositionally biased region" description="Polar residues" evidence="1">
    <location>
        <begin position="682"/>
        <end position="716"/>
    </location>
</feature>
<feature type="compositionally biased region" description="Polar residues" evidence="1">
    <location>
        <begin position="745"/>
        <end position="754"/>
    </location>
</feature>
<dbReference type="AlphaFoldDB" id="A0AAD9KAH4"/>
<keyword evidence="2" id="KW-0472">Membrane</keyword>
<keyword evidence="4" id="KW-1185">Reference proteome</keyword>
<comment type="caution">
    <text evidence="3">The sequence shown here is derived from an EMBL/GenBank/DDBJ whole genome shotgun (WGS) entry which is preliminary data.</text>
</comment>
<dbReference type="GO" id="GO:0034976">
    <property type="term" value="P:response to endoplasmic reticulum stress"/>
    <property type="evidence" value="ECO:0007669"/>
    <property type="project" value="TreeGrafter"/>
</dbReference>
<feature type="transmembrane region" description="Helical" evidence="2">
    <location>
        <begin position="405"/>
        <end position="423"/>
    </location>
</feature>
<keyword evidence="2" id="KW-0812">Transmembrane</keyword>
<feature type="region of interest" description="Disordered" evidence="1">
    <location>
        <begin position="581"/>
        <end position="754"/>
    </location>
</feature>
<reference evidence="3" key="1">
    <citation type="journal article" date="2023" name="Mol. Biol. Evol.">
        <title>Third-Generation Sequencing Reveals the Adaptive Role of the Epigenome in Three Deep-Sea Polychaetes.</title>
        <authorList>
            <person name="Perez M."/>
            <person name="Aroh O."/>
            <person name="Sun Y."/>
            <person name="Lan Y."/>
            <person name="Juniper S.K."/>
            <person name="Young C.R."/>
            <person name="Angers B."/>
            <person name="Qian P.Y."/>
        </authorList>
    </citation>
    <scope>NUCLEOTIDE SEQUENCE</scope>
    <source>
        <strain evidence="3">P08H-3</strain>
    </source>
</reference>
<sequence>MSNQGQPMNFAAAAAVDNNNRAGHNNNNNNNQPPLQNPILNVRDRLFHALFYRITLTYARAFPKPIRRLLEFIVLLKAVIVLFILTYIHIVFARAPINCLQRVQKTWPRDGILRVEIVTNASPDYNIIKSYEKEYTDLELTLDQMFGDILADDYVETSHNLPDEEVVKSEAAPVGEPHIPMSTDENTDSVPSTINNTQSDYIKVEEDVPMKDIPGEDKKEAVILRDEDNDTTLDGTTDVEPPQRNMQPFRETLSEFEMLAKAVWPEEKYIVEYSLEYGFLRLSPRTRQRLNITVMLVTLDPTKDKCFGDAFSRFLLEEFLGYDDILMSSIKQLAEQEDNKGFLRNVVTGEHYRFISMWMARSSYVASTFIMLIFTLSVSMLLRYSHHQIFVFIVDLLQMLETNTAIAFPAAPLLTVILALVGMEAIMSEFFNDTTTAFYIILIVWIADQYDAVCCHTNISKRHWLRFFYLYHFAFYAYHYRFNGQYSGLALITSWLFIQHSMLYFFHHYELPAILRMQQVLSQTNQQHHHNGLHENHAPSLGQQSGEQQRQEQQDSQVNTDQESDQTDTDLPLVSSLEQEVHSDAQNTSGPDEPLPTSGSGEIDNSNGEVTSSSDTSVHQNGKLISSRSAKEATEDNDVESSGLASDMVLSGGNGNLGTSDVILSGKDEVESRREPCVDNIQLLSDVSSSGSPGTQSAHGTLCDSSENNRTIGEQSTFHKENKENFTKDSSQGDSPERGEARSTKIANTLPESH</sequence>
<dbReference type="GO" id="GO:0005783">
    <property type="term" value="C:endoplasmic reticulum"/>
    <property type="evidence" value="ECO:0007669"/>
    <property type="project" value="TreeGrafter"/>
</dbReference>
<feature type="transmembrane region" description="Helical" evidence="2">
    <location>
        <begin position="486"/>
        <end position="506"/>
    </location>
</feature>
<evidence type="ECO:0000313" key="3">
    <source>
        <dbReference type="EMBL" id="KAK2167495.1"/>
    </source>
</evidence>
<feature type="transmembrane region" description="Helical" evidence="2">
    <location>
        <begin position="364"/>
        <end position="384"/>
    </location>
</feature>
<gene>
    <name evidence="3" type="ORF">LSH36_27g09110</name>
</gene>
<dbReference type="Pfam" id="PF09746">
    <property type="entry name" value="Membralin"/>
    <property type="match status" value="1"/>
</dbReference>
<dbReference type="EMBL" id="JAODUP010000027">
    <property type="protein sequence ID" value="KAK2167495.1"/>
    <property type="molecule type" value="Genomic_DNA"/>
</dbReference>
<dbReference type="PANTHER" id="PTHR21650:SF4">
    <property type="entry name" value="MEMBRALIN"/>
    <property type="match status" value="1"/>
</dbReference>
<evidence type="ECO:0000313" key="4">
    <source>
        <dbReference type="Proteomes" id="UP001208570"/>
    </source>
</evidence>
<dbReference type="InterPro" id="IPR019144">
    <property type="entry name" value="Membralin"/>
</dbReference>
<dbReference type="GO" id="GO:1904294">
    <property type="term" value="P:positive regulation of ERAD pathway"/>
    <property type="evidence" value="ECO:0007669"/>
    <property type="project" value="TreeGrafter"/>
</dbReference>
<accession>A0AAD9KAH4</accession>
<feature type="region of interest" description="Disordered" evidence="1">
    <location>
        <begin position="525"/>
        <end position="569"/>
    </location>
</feature>
<protein>
    <recommendedName>
        <fullName evidence="5">Membralin</fullName>
    </recommendedName>
</protein>
<proteinExistence type="predicted"/>